<dbReference type="Proteomes" id="UP001459277">
    <property type="component" value="Unassembled WGS sequence"/>
</dbReference>
<evidence type="ECO:0000256" key="3">
    <source>
        <dbReference type="ARBA" id="ARBA00023445"/>
    </source>
</evidence>
<evidence type="ECO:0000313" key="5">
    <source>
        <dbReference type="EMBL" id="KAL0016729.1"/>
    </source>
</evidence>
<protein>
    <recommendedName>
        <fullName evidence="4">NAD-dependent epimerase/dehydratase domain-containing protein</fullName>
    </recommendedName>
</protein>
<dbReference type="InterPro" id="IPR050425">
    <property type="entry name" value="NAD(P)_dehydrat-like"/>
</dbReference>
<dbReference type="InterPro" id="IPR036291">
    <property type="entry name" value="NAD(P)-bd_dom_sf"/>
</dbReference>
<keyword evidence="2" id="KW-0560">Oxidoreductase</keyword>
<dbReference type="FunFam" id="3.40.50.720:FF:000085">
    <property type="entry name" value="Dihydroflavonol reductase"/>
    <property type="match status" value="1"/>
</dbReference>
<organism evidence="5 6">
    <name type="scientific">Lithocarpus litseifolius</name>
    <dbReference type="NCBI Taxonomy" id="425828"/>
    <lineage>
        <taxon>Eukaryota</taxon>
        <taxon>Viridiplantae</taxon>
        <taxon>Streptophyta</taxon>
        <taxon>Embryophyta</taxon>
        <taxon>Tracheophyta</taxon>
        <taxon>Spermatophyta</taxon>
        <taxon>Magnoliopsida</taxon>
        <taxon>eudicotyledons</taxon>
        <taxon>Gunneridae</taxon>
        <taxon>Pentapetalae</taxon>
        <taxon>rosids</taxon>
        <taxon>fabids</taxon>
        <taxon>Fagales</taxon>
        <taxon>Fagaceae</taxon>
        <taxon>Lithocarpus</taxon>
    </lineage>
</organism>
<keyword evidence="6" id="KW-1185">Reference proteome</keyword>
<proteinExistence type="inferred from homology"/>
<dbReference type="AlphaFoldDB" id="A0AAW2E2U7"/>
<keyword evidence="1" id="KW-0521">NADP</keyword>
<dbReference type="PANTHER" id="PTHR10366">
    <property type="entry name" value="NAD DEPENDENT EPIMERASE/DEHYDRATASE"/>
    <property type="match status" value="1"/>
</dbReference>
<accession>A0AAW2E2U7</accession>
<evidence type="ECO:0000256" key="1">
    <source>
        <dbReference type="ARBA" id="ARBA00022857"/>
    </source>
</evidence>
<evidence type="ECO:0000313" key="6">
    <source>
        <dbReference type="Proteomes" id="UP001459277"/>
    </source>
</evidence>
<reference evidence="5 6" key="1">
    <citation type="submission" date="2024-01" db="EMBL/GenBank/DDBJ databases">
        <title>A telomere-to-telomere, gap-free genome of sweet tea (Lithocarpus litseifolius).</title>
        <authorList>
            <person name="Zhou J."/>
        </authorList>
    </citation>
    <scope>NUCLEOTIDE SEQUENCE [LARGE SCALE GENOMIC DNA]</scope>
    <source>
        <strain evidence="5">Zhou-2022a</strain>
        <tissue evidence="5">Leaf</tissue>
    </source>
</reference>
<dbReference type="Pfam" id="PF01370">
    <property type="entry name" value="Epimerase"/>
    <property type="match status" value="2"/>
</dbReference>
<dbReference type="FunFam" id="3.40.50.720:FF:000382">
    <property type="entry name" value="NAD(P)-binding Rossmann-fold superfamily protein"/>
    <property type="match status" value="1"/>
</dbReference>
<feature type="domain" description="NAD-dependent epimerase/dehydratase" evidence="4">
    <location>
        <begin position="10"/>
        <end position="247"/>
    </location>
</feature>
<gene>
    <name evidence="5" type="ORF">SO802_003798</name>
</gene>
<dbReference type="SUPFAM" id="SSF51735">
    <property type="entry name" value="NAD(P)-binding Rossmann-fold domains"/>
    <property type="match status" value="2"/>
</dbReference>
<evidence type="ECO:0000259" key="4">
    <source>
        <dbReference type="Pfam" id="PF01370"/>
    </source>
</evidence>
<dbReference type="EMBL" id="JAZDWU010000001">
    <property type="protein sequence ID" value="KAL0016729.1"/>
    <property type="molecule type" value="Genomic_DNA"/>
</dbReference>
<dbReference type="Gene3D" id="3.40.50.720">
    <property type="entry name" value="NAD(P)-binding Rossmann-like Domain"/>
    <property type="match status" value="2"/>
</dbReference>
<comment type="caution">
    <text evidence="5">The sequence shown here is derived from an EMBL/GenBank/DDBJ whole genome shotgun (WGS) entry which is preliminary data.</text>
</comment>
<comment type="similarity">
    <text evidence="3">Belongs to the NAD(P)-dependent epimerase/dehydratase family. Dihydroflavonol-4-reductase subfamily.</text>
</comment>
<dbReference type="PANTHER" id="PTHR10366:SF776">
    <property type="entry name" value="NAD(P)-BINDING ROSSMANN-FOLD SUPERFAMILY PROTEIN"/>
    <property type="match status" value="1"/>
</dbReference>
<evidence type="ECO:0000256" key="2">
    <source>
        <dbReference type="ARBA" id="ARBA00023002"/>
    </source>
</evidence>
<name>A0AAW2E2U7_9ROSI</name>
<dbReference type="InterPro" id="IPR001509">
    <property type="entry name" value="Epimerase_deHydtase"/>
</dbReference>
<dbReference type="GO" id="GO:0016616">
    <property type="term" value="F:oxidoreductase activity, acting on the CH-OH group of donors, NAD or NADP as acceptor"/>
    <property type="evidence" value="ECO:0007669"/>
    <property type="project" value="TreeGrafter"/>
</dbReference>
<feature type="domain" description="NAD-dependent epimerase/dehydratase" evidence="4">
    <location>
        <begin position="383"/>
        <end position="620"/>
    </location>
</feature>
<sequence>MAAESEKGSVCVTGAGGFLASWLVKLLLSNNYIVHATVRQPGDVKNAHLSEFENASTNLRLFKAELLDYDSICSAVEGCIGVFHIFFSFSHFFHIYFLKVEVIEPAVKGTPNVLKACLEAIVKRVVVVSSFAAVGMNPSWPKVTDETCWSDKEYCRTTKNWYSLSKTEAESEALEFAKRSGLDVVTICPSLILGPILQPSVNASSVVILKLLNDGSESLENKFRRIVDVRDVAEALLLAHQKPEAKGRYICIAHIIKAKDLIDLLKVYTATINILKSKLLIRFYFVHEGPPIDCDHLSIWINVPINTSPELNRWLEEKGSHISVICCKSLITHVLKDSLHKMIPEEKKERRTVLLRVDLLRWVSVGNWLPLLEMAAENEKGRVCVTGGGGFLASWVIKLLLSKNYFVHTTVRQPGDVKYAHLSEFENASTNLKLFKADLLDYDSICSAVEGCIGVFHVASPVPYNTVPNPEVEVIEPAVKGTLNVLKACVEAKVKRVVVVSSIAALLMNPSWPKDQVIDETCWSDKEYCRTTKNWYGLSKTEAESEALEFAKRSGLDVVTVCPSFIWGPILQPTVNATSLDLIKLLKDGFESLENKLRLIIDVRDVAEALLLAYENPKAEGRYICTAHTIKAKDIVDLLRSIYPNYNFPKNYTEVPEEGRLSSEKLQKLGWSFRPLEETLTDSVESYRKAGIVD</sequence>
<dbReference type="CDD" id="cd08958">
    <property type="entry name" value="FR_SDR_e"/>
    <property type="match status" value="2"/>
</dbReference>